<keyword evidence="3" id="KW-0449">Lipoprotein</keyword>
<proteinExistence type="predicted"/>
<dbReference type="PROSITE" id="PS51257">
    <property type="entry name" value="PROKAR_LIPOPROTEIN"/>
    <property type="match status" value="1"/>
</dbReference>
<dbReference type="Proteomes" id="UP000254978">
    <property type="component" value="Unassembled WGS sequence"/>
</dbReference>
<protein>
    <submittedName>
        <fullName evidence="3">Lipoprotein LpqJ</fullName>
    </submittedName>
</protein>
<feature type="compositionally biased region" description="Low complexity" evidence="1">
    <location>
        <begin position="41"/>
        <end position="76"/>
    </location>
</feature>
<dbReference type="AlphaFoldDB" id="A0A378TKS2"/>
<evidence type="ECO:0000256" key="2">
    <source>
        <dbReference type="SAM" id="SignalP"/>
    </source>
</evidence>
<name>A0A378TKS2_9MYCO</name>
<evidence type="ECO:0000313" key="4">
    <source>
        <dbReference type="Proteomes" id="UP000254978"/>
    </source>
</evidence>
<keyword evidence="4" id="KW-1185">Reference proteome</keyword>
<feature type="chain" id="PRO_5039552042" evidence="2">
    <location>
        <begin position="23"/>
        <end position="186"/>
    </location>
</feature>
<accession>A0A378TKS2</accession>
<feature type="signal peptide" evidence="2">
    <location>
        <begin position="1"/>
        <end position="22"/>
    </location>
</feature>
<organism evidence="3 4">
    <name type="scientific">Mycolicibacterium tokaiense</name>
    <dbReference type="NCBI Taxonomy" id="39695"/>
    <lineage>
        <taxon>Bacteria</taxon>
        <taxon>Bacillati</taxon>
        <taxon>Actinomycetota</taxon>
        <taxon>Actinomycetes</taxon>
        <taxon>Mycobacteriales</taxon>
        <taxon>Mycobacteriaceae</taxon>
        <taxon>Mycolicibacterium</taxon>
    </lineage>
</organism>
<sequence length="186" mass="19048">MVTIRTTWTLLGAAALTVAAVAGCSSTTDGDAVSDGSTSYVEPTSPTTPRPSTTTPTTTAVPLPTATAAPPPQAEQLPANEQGYVYIETRSGQTRCQLNAQTVGCESAFENSPVVDGAPANGVSVTSDGAVQWVLGNLGNIPTVSIDYRTYQAVGWTIAAGSDGTRFTNDSTGHGMFVAVQGVETF</sequence>
<evidence type="ECO:0000256" key="1">
    <source>
        <dbReference type="SAM" id="MobiDB-lite"/>
    </source>
</evidence>
<gene>
    <name evidence="3" type="ORF">NCTC10821_03945</name>
</gene>
<dbReference type="EMBL" id="UGQT01000001">
    <property type="protein sequence ID" value="STZ60405.1"/>
    <property type="molecule type" value="Genomic_DNA"/>
</dbReference>
<dbReference type="OrthoDB" id="4773342at2"/>
<feature type="compositionally biased region" description="Polar residues" evidence="1">
    <location>
        <begin position="25"/>
        <end position="40"/>
    </location>
</feature>
<reference evidence="3 4" key="1">
    <citation type="submission" date="2018-06" db="EMBL/GenBank/DDBJ databases">
        <authorList>
            <consortium name="Pathogen Informatics"/>
            <person name="Doyle S."/>
        </authorList>
    </citation>
    <scope>NUCLEOTIDE SEQUENCE [LARGE SCALE GENOMIC DNA]</scope>
    <source>
        <strain evidence="3 4">NCTC10821</strain>
    </source>
</reference>
<keyword evidence="2" id="KW-0732">Signal</keyword>
<evidence type="ECO:0000313" key="3">
    <source>
        <dbReference type="EMBL" id="STZ60405.1"/>
    </source>
</evidence>
<feature type="region of interest" description="Disordered" evidence="1">
    <location>
        <begin position="25"/>
        <end position="76"/>
    </location>
</feature>